<keyword evidence="6" id="KW-0521">NADP</keyword>
<dbReference type="EC" id="1.1.1.133" evidence="3 6"/>
<name>A0ABV7EED3_9SPHN</name>
<gene>
    <name evidence="8" type="primary">rfbD</name>
    <name evidence="8" type="ORF">ACFODK_04900</name>
</gene>
<dbReference type="PANTHER" id="PTHR10491">
    <property type="entry name" value="DTDP-4-DEHYDRORHAMNOSE REDUCTASE"/>
    <property type="match status" value="1"/>
</dbReference>
<dbReference type="GO" id="GO:0008831">
    <property type="term" value="F:dTDP-4-dehydrorhamnose reductase activity"/>
    <property type="evidence" value="ECO:0007669"/>
    <property type="project" value="UniProtKB-EC"/>
</dbReference>
<comment type="catalytic activity">
    <reaction evidence="5 6">
        <text>dTDP-beta-L-rhamnose + NADP(+) = dTDP-4-dehydro-beta-L-rhamnose + NADPH + H(+)</text>
        <dbReference type="Rhea" id="RHEA:21796"/>
        <dbReference type="ChEBI" id="CHEBI:15378"/>
        <dbReference type="ChEBI" id="CHEBI:57510"/>
        <dbReference type="ChEBI" id="CHEBI:57783"/>
        <dbReference type="ChEBI" id="CHEBI:58349"/>
        <dbReference type="ChEBI" id="CHEBI:62830"/>
        <dbReference type="EC" id="1.1.1.133"/>
    </reaction>
</comment>
<keyword evidence="6 8" id="KW-0560">Oxidoreductase</keyword>
<organism evidence="8 9">
    <name type="scientific">Alteraurantiacibacter lauratis</name>
    <dbReference type="NCBI Taxonomy" id="2054627"/>
    <lineage>
        <taxon>Bacteria</taxon>
        <taxon>Pseudomonadati</taxon>
        <taxon>Pseudomonadota</taxon>
        <taxon>Alphaproteobacteria</taxon>
        <taxon>Sphingomonadales</taxon>
        <taxon>Erythrobacteraceae</taxon>
        <taxon>Alteraurantiacibacter</taxon>
    </lineage>
</organism>
<comment type="caution">
    <text evidence="8">The sequence shown here is derived from an EMBL/GenBank/DDBJ whole genome shotgun (WGS) entry which is preliminary data.</text>
</comment>
<evidence type="ECO:0000256" key="4">
    <source>
        <dbReference type="ARBA" id="ARBA00017099"/>
    </source>
</evidence>
<dbReference type="SUPFAM" id="SSF51735">
    <property type="entry name" value="NAD(P)-binding Rossmann-fold domains"/>
    <property type="match status" value="1"/>
</dbReference>
<evidence type="ECO:0000256" key="5">
    <source>
        <dbReference type="ARBA" id="ARBA00048200"/>
    </source>
</evidence>
<protein>
    <recommendedName>
        <fullName evidence="4 6">dTDP-4-dehydrorhamnose reductase</fullName>
        <ecNumber evidence="3 6">1.1.1.133</ecNumber>
    </recommendedName>
</protein>
<dbReference type="CDD" id="cd05254">
    <property type="entry name" value="dTDP_HR_like_SDR_e"/>
    <property type="match status" value="1"/>
</dbReference>
<dbReference type="NCBIfam" id="TIGR01214">
    <property type="entry name" value="rmlD"/>
    <property type="match status" value="1"/>
</dbReference>
<comment type="cofactor">
    <cofactor evidence="6">
        <name>Mg(2+)</name>
        <dbReference type="ChEBI" id="CHEBI:18420"/>
    </cofactor>
    <text evidence="6">Binds 1 Mg(2+) ion per monomer.</text>
</comment>
<dbReference type="Gene3D" id="3.90.25.10">
    <property type="entry name" value="UDP-galactose 4-epimerase, domain 1"/>
    <property type="match status" value="1"/>
</dbReference>
<dbReference type="EMBL" id="JBHRSU010000004">
    <property type="protein sequence ID" value="MFC3100226.1"/>
    <property type="molecule type" value="Genomic_DNA"/>
</dbReference>
<dbReference type="Proteomes" id="UP001595378">
    <property type="component" value="Unassembled WGS sequence"/>
</dbReference>
<dbReference type="InterPro" id="IPR036291">
    <property type="entry name" value="NAD(P)-bd_dom_sf"/>
</dbReference>
<feature type="domain" description="RmlD-like substrate binding" evidence="7">
    <location>
        <begin position="1"/>
        <end position="281"/>
    </location>
</feature>
<evidence type="ECO:0000256" key="1">
    <source>
        <dbReference type="ARBA" id="ARBA00004781"/>
    </source>
</evidence>
<evidence type="ECO:0000259" key="7">
    <source>
        <dbReference type="Pfam" id="PF04321"/>
    </source>
</evidence>
<evidence type="ECO:0000256" key="2">
    <source>
        <dbReference type="ARBA" id="ARBA00010944"/>
    </source>
</evidence>
<evidence type="ECO:0000256" key="6">
    <source>
        <dbReference type="RuleBase" id="RU364082"/>
    </source>
</evidence>
<reference evidence="9" key="1">
    <citation type="journal article" date="2019" name="Int. J. Syst. Evol. Microbiol.">
        <title>The Global Catalogue of Microorganisms (GCM) 10K type strain sequencing project: providing services to taxonomists for standard genome sequencing and annotation.</title>
        <authorList>
            <consortium name="The Broad Institute Genomics Platform"/>
            <consortium name="The Broad Institute Genome Sequencing Center for Infectious Disease"/>
            <person name="Wu L."/>
            <person name="Ma J."/>
        </authorList>
    </citation>
    <scope>NUCLEOTIDE SEQUENCE [LARGE SCALE GENOMIC DNA]</scope>
    <source>
        <strain evidence="9">KCTC 52606</strain>
    </source>
</reference>
<dbReference type="Pfam" id="PF04321">
    <property type="entry name" value="RmlD_sub_bind"/>
    <property type="match status" value="1"/>
</dbReference>
<dbReference type="InterPro" id="IPR029903">
    <property type="entry name" value="RmlD-like-bd"/>
</dbReference>
<dbReference type="PANTHER" id="PTHR10491:SF4">
    <property type="entry name" value="METHIONINE ADENOSYLTRANSFERASE 2 SUBUNIT BETA"/>
    <property type="match status" value="1"/>
</dbReference>
<evidence type="ECO:0000256" key="3">
    <source>
        <dbReference type="ARBA" id="ARBA00012929"/>
    </source>
</evidence>
<comment type="pathway">
    <text evidence="1 6">Carbohydrate biosynthesis; dTDP-L-rhamnose biosynthesis.</text>
</comment>
<proteinExistence type="inferred from homology"/>
<sequence length="285" mass="30003">MKVLVTGATGQLGRALQQSAPPDCDVTAVDRAELDLTDGAAVRTFVHALKPDLLINAAAYTAVDRAESEEPLAHAVNAAAVAAMAEALKATSGRLVQVSTDFVFDGASPRAYRPDDARNPLSAYGRTKAAGEDAVGPDALIVRTAWVHAAGGSNFVRTMLRLMAERDELRVVADQIGAPTWASGLAATIWGLVAKDARGIFHHTDAGVASWYDFAVAIQEEALALGMLGRAIPVIPIATADYPTPARRPALSLLDCSATRGLLGDGTTHWRTNLRAMLKEEQALG</sequence>
<dbReference type="RefSeq" id="WP_336918020.1">
    <property type="nucleotide sequence ID" value="NZ_JBANRN010000003.1"/>
</dbReference>
<dbReference type="Gene3D" id="3.40.50.720">
    <property type="entry name" value="NAD(P)-binding Rossmann-like Domain"/>
    <property type="match status" value="1"/>
</dbReference>
<comment type="similarity">
    <text evidence="2 6">Belongs to the dTDP-4-dehydrorhamnose reductase family.</text>
</comment>
<dbReference type="InterPro" id="IPR005913">
    <property type="entry name" value="dTDP_dehydrorham_reduct"/>
</dbReference>
<keyword evidence="9" id="KW-1185">Reference proteome</keyword>
<evidence type="ECO:0000313" key="9">
    <source>
        <dbReference type="Proteomes" id="UP001595378"/>
    </source>
</evidence>
<evidence type="ECO:0000313" key="8">
    <source>
        <dbReference type="EMBL" id="MFC3100226.1"/>
    </source>
</evidence>
<accession>A0ABV7EED3</accession>
<comment type="function">
    <text evidence="6">Catalyzes the reduction of dTDP-6-deoxy-L-lyxo-4-hexulose to yield dTDP-L-rhamnose.</text>
</comment>